<accession>A0ABP9BEU5</accession>
<dbReference type="Proteomes" id="UP001501411">
    <property type="component" value="Unassembled WGS sequence"/>
</dbReference>
<dbReference type="EMBL" id="BAABIQ010000035">
    <property type="protein sequence ID" value="GAA4794476.1"/>
    <property type="molecule type" value="Genomic_DNA"/>
</dbReference>
<protein>
    <recommendedName>
        <fullName evidence="3">DUF2267 domain-containing protein</fullName>
    </recommendedName>
</protein>
<proteinExistence type="predicted"/>
<keyword evidence="2" id="KW-1185">Reference proteome</keyword>
<sequence length="75" mass="7967">MEKLVNELIQKAGLSPELAQKASVVVLDYINKHLPDSLKGKGESILNGNFDVQSLLGNKEGGGDSLVDKAKGLFS</sequence>
<evidence type="ECO:0000313" key="2">
    <source>
        <dbReference type="Proteomes" id="UP001501411"/>
    </source>
</evidence>
<evidence type="ECO:0008006" key="3">
    <source>
        <dbReference type="Google" id="ProtNLM"/>
    </source>
</evidence>
<comment type="caution">
    <text evidence="1">The sequence shown here is derived from an EMBL/GenBank/DDBJ whole genome shotgun (WGS) entry which is preliminary data.</text>
</comment>
<name>A0ABP9BEU5_9SPHI</name>
<organism evidence="1 2">
    <name type="scientific">Olivibacter ginsenosidimutans</name>
    <dbReference type="NCBI Taxonomy" id="1176537"/>
    <lineage>
        <taxon>Bacteria</taxon>
        <taxon>Pseudomonadati</taxon>
        <taxon>Bacteroidota</taxon>
        <taxon>Sphingobacteriia</taxon>
        <taxon>Sphingobacteriales</taxon>
        <taxon>Sphingobacteriaceae</taxon>
        <taxon>Olivibacter</taxon>
    </lineage>
</organism>
<gene>
    <name evidence="1" type="ORF">GCM10023231_23570</name>
</gene>
<dbReference type="RefSeq" id="WP_345231987.1">
    <property type="nucleotide sequence ID" value="NZ_BAABIQ010000035.1"/>
</dbReference>
<reference evidence="2" key="1">
    <citation type="journal article" date="2019" name="Int. J. Syst. Evol. Microbiol.">
        <title>The Global Catalogue of Microorganisms (GCM) 10K type strain sequencing project: providing services to taxonomists for standard genome sequencing and annotation.</title>
        <authorList>
            <consortium name="The Broad Institute Genomics Platform"/>
            <consortium name="The Broad Institute Genome Sequencing Center for Infectious Disease"/>
            <person name="Wu L."/>
            <person name="Ma J."/>
        </authorList>
    </citation>
    <scope>NUCLEOTIDE SEQUENCE [LARGE SCALE GENOMIC DNA]</scope>
    <source>
        <strain evidence="2">JCM 18200</strain>
    </source>
</reference>
<evidence type="ECO:0000313" key="1">
    <source>
        <dbReference type="EMBL" id="GAA4794476.1"/>
    </source>
</evidence>